<evidence type="ECO:0000256" key="1">
    <source>
        <dbReference type="ARBA" id="ARBA00007613"/>
    </source>
</evidence>
<dbReference type="InterPro" id="IPR010131">
    <property type="entry name" value="MdtP/NodT-like"/>
</dbReference>
<dbReference type="RefSeq" id="WP_160364723.1">
    <property type="nucleotide sequence ID" value="NZ_JACEIB010000001.1"/>
</dbReference>
<dbReference type="Proteomes" id="UP000570166">
    <property type="component" value="Unassembled WGS sequence"/>
</dbReference>
<dbReference type="AlphaFoldDB" id="A0A838KZC7"/>
<dbReference type="NCBIfam" id="TIGR01845">
    <property type="entry name" value="outer_NodT"/>
    <property type="match status" value="1"/>
</dbReference>
<keyword evidence="2" id="KW-0472">Membrane</keyword>
<dbReference type="EMBL" id="JACEIB010000001">
    <property type="protein sequence ID" value="MBA2932613.1"/>
    <property type="molecule type" value="Genomic_DNA"/>
</dbReference>
<dbReference type="PANTHER" id="PTHR30203:SF33">
    <property type="entry name" value="BLR4455 PROTEIN"/>
    <property type="match status" value="1"/>
</dbReference>
<dbReference type="InterPro" id="IPR003423">
    <property type="entry name" value="OMP_efflux"/>
</dbReference>
<keyword evidence="2" id="KW-1134">Transmembrane beta strand</keyword>
<reference evidence="4 5" key="1">
    <citation type="submission" date="2020-07" db="EMBL/GenBank/DDBJ databases">
        <authorList>
            <person name="Sun Q."/>
        </authorList>
    </citation>
    <scope>NUCLEOTIDE SEQUENCE [LARGE SCALE GENOMIC DNA]</scope>
    <source>
        <strain evidence="4 5">CGMCC 1.13654</strain>
    </source>
</reference>
<comment type="similarity">
    <text evidence="1 2">Belongs to the outer membrane factor (OMF) (TC 1.B.17) family.</text>
</comment>
<proteinExistence type="inferred from homology"/>
<dbReference type="GO" id="GO:0005886">
    <property type="term" value="C:plasma membrane"/>
    <property type="evidence" value="ECO:0007669"/>
    <property type="project" value="UniProtKB-SubCell"/>
</dbReference>
<keyword evidence="2" id="KW-0564">Palmitate</keyword>
<dbReference type="Gene3D" id="1.20.1600.10">
    <property type="entry name" value="Outer membrane efflux proteins (OEP)"/>
    <property type="match status" value="1"/>
</dbReference>
<evidence type="ECO:0000256" key="3">
    <source>
        <dbReference type="SAM" id="MobiDB-lite"/>
    </source>
</evidence>
<keyword evidence="2" id="KW-0812">Transmembrane</keyword>
<evidence type="ECO:0000256" key="2">
    <source>
        <dbReference type="RuleBase" id="RU362097"/>
    </source>
</evidence>
<dbReference type="Pfam" id="PF02321">
    <property type="entry name" value="OEP"/>
    <property type="match status" value="2"/>
</dbReference>
<keyword evidence="5" id="KW-1185">Reference proteome</keyword>
<sequence length="494" mass="52252">MRRIIPLLLGLTALAGCTVGPNFEQPPAPRTTTYRPTSEARAAAPAEPAADLGVGPEGRWWETFGSADLNALVEQALAHNYGLAAADATLRASDAEARAIAGRRLPQVDANARVEQEEVNLQSFGFSGIGGVSIANPEFHLYSVGGGISYDLDLFGGLRRQEEQGFAQAESQRRQAEAARLAVAGRVVGQVLTIAAIARQIDVADALLADDQRNVDLVTKRQQAGEGTMVEVLNAQAQFTADRGDIPQLRQQYDEARHLLATLVGIAPADLGPTDLRLETLTLPTSVPVTLPSALVHKRPDILQAEADLHAATAAIGVATAKLYPDITLGATLEQGTPSAGNLLKNAFRGYDIFAGLAAPIFHGGTLKAERAAAVDRAHAAAATYQQTVLDAFGQVADLLSALQSDARSVSNQRESVTVAQRSLALSRRSFQVGNSGVLQVLDSERLYQRANTDLVLAQTRQYLNIARLYVATAGGWSGHIPAKPSEQAGKGLG</sequence>
<name>A0A838KZC7_9SPHN</name>
<feature type="region of interest" description="Disordered" evidence="3">
    <location>
        <begin position="20"/>
        <end position="53"/>
    </location>
</feature>
<comment type="subcellular location">
    <subcellularLocation>
        <location evidence="2">Cell membrane</location>
        <topology evidence="2">Lipid-anchor</topology>
    </subcellularLocation>
</comment>
<evidence type="ECO:0000313" key="4">
    <source>
        <dbReference type="EMBL" id="MBA2932613.1"/>
    </source>
</evidence>
<comment type="caution">
    <text evidence="4">The sequence shown here is derived from an EMBL/GenBank/DDBJ whole genome shotgun (WGS) entry which is preliminary data.</text>
</comment>
<feature type="compositionally biased region" description="Low complexity" evidence="3">
    <location>
        <begin position="30"/>
        <end position="50"/>
    </location>
</feature>
<accession>A0A838KZC7</accession>
<evidence type="ECO:0000313" key="5">
    <source>
        <dbReference type="Proteomes" id="UP000570166"/>
    </source>
</evidence>
<gene>
    <name evidence="4" type="ORF">HZF05_00765</name>
</gene>
<dbReference type="SUPFAM" id="SSF56954">
    <property type="entry name" value="Outer membrane efflux proteins (OEP)"/>
    <property type="match status" value="1"/>
</dbReference>
<protein>
    <submittedName>
        <fullName evidence="4">Efflux transporter outer membrane subunit</fullName>
    </submittedName>
</protein>
<dbReference type="Gene3D" id="2.20.200.10">
    <property type="entry name" value="Outer membrane efflux proteins (OEP)"/>
    <property type="match status" value="1"/>
</dbReference>
<dbReference type="PROSITE" id="PS51257">
    <property type="entry name" value="PROKAR_LIPOPROTEIN"/>
    <property type="match status" value="1"/>
</dbReference>
<keyword evidence="2" id="KW-0449">Lipoprotein</keyword>
<dbReference type="GO" id="GO:0015562">
    <property type="term" value="F:efflux transmembrane transporter activity"/>
    <property type="evidence" value="ECO:0007669"/>
    <property type="project" value="InterPro"/>
</dbReference>
<dbReference type="PANTHER" id="PTHR30203">
    <property type="entry name" value="OUTER MEMBRANE CATION EFFLUX PROTEIN"/>
    <property type="match status" value="1"/>
</dbReference>
<organism evidence="4 5">
    <name type="scientific">Sphingomonas chungangi</name>
    <dbReference type="NCBI Taxonomy" id="2683589"/>
    <lineage>
        <taxon>Bacteria</taxon>
        <taxon>Pseudomonadati</taxon>
        <taxon>Pseudomonadota</taxon>
        <taxon>Alphaproteobacteria</taxon>
        <taxon>Sphingomonadales</taxon>
        <taxon>Sphingomonadaceae</taxon>
        <taxon>Sphingomonas</taxon>
    </lineage>
</organism>